<dbReference type="PANTHER" id="PTHR43037">
    <property type="entry name" value="UNNAMED PRODUCT-RELATED"/>
    <property type="match status" value="1"/>
</dbReference>
<feature type="domain" description="Peptidase S9 prolyl oligopeptidase catalytic" evidence="3">
    <location>
        <begin position="547"/>
        <end position="634"/>
    </location>
</feature>
<evidence type="ECO:0000313" key="4">
    <source>
        <dbReference type="EMBL" id="QJW99540.1"/>
    </source>
</evidence>
<proteinExistence type="predicted"/>
<gene>
    <name evidence="4" type="ORF">FTUN_7152</name>
</gene>
<dbReference type="InterPro" id="IPR001375">
    <property type="entry name" value="Peptidase_S9_cat"/>
</dbReference>
<feature type="chain" id="PRO_5027068214" description="Peptidase S9 prolyl oligopeptidase catalytic domain-containing protein" evidence="2">
    <location>
        <begin position="22"/>
        <end position="839"/>
    </location>
</feature>
<dbReference type="PANTHER" id="PTHR43037:SF1">
    <property type="entry name" value="BLL1128 PROTEIN"/>
    <property type="match status" value="1"/>
</dbReference>
<evidence type="ECO:0000313" key="5">
    <source>
        <dbReference type="Proteomes" id="UP000503447"/>
    </source>
</evidence>
<dbReference type="Pfam" id="PF00326">
    <property type="entry name" value="Peptidase_S9"/>
    <property type="match status" value="1"/>
</dbReference>
<dbReference type="GO" id="GO:0006508">
    <property type="term" value="P:proteolysis"/>
    <property type="evidence" value="ECO:0007669"/>
    <property type="project" value="InterPro"/>
</dbReference>
<dbReference type="GO" id="GO:0008236">
    <property type="term" value="F:serine-type peptidase activity"/>
    <property type="evidence" value="ECO:0007669"/>
    <property type="project" value="InterPro"/>
</dbReference>
<evidence type="ECO:0000259" key="3">
    <source>
        <dbReference type="Pfam" id="PF00326"/>
    </source>
</evidence>
<dbReference type="PROSITE" id="PS51257">
    <property type="entry name" value="PROKAR_LIPOPROTEIN"/>
    <property type="match status" value="1"/>
</dbReference>
<organism evidence="4 5">
    <name type="scientific">Frigoriglobus tundricola</name>
    <dbReference type="NCBI Taxonomy" id="2774151"/>
    <lineage>
        <taxon>Bacteria</taxon>
        <taxon>Pseudomonadati</taxon>
        <taxon>Planctomycetota</taxon>
        <taxon>Planctomycetia</taxon>
        <taxon>Gemmatales</taxon>
        <taxon>Gemmataceae</taxon>
        <taxon>Frigoriglobus</taxon>
    </lineage>
</organism>
<dbReference type="AlphaFoldDB" id="A0A6M5Z1L7"/>
<protein>
    <recommendedName>
        <fullName evidence="3">Peptidase S9 prolyl oligopeptidase catalytic domain-containing protein</fullName>
    </recommendedName>
</protein>
<evidence type="ECO:0000256" key="2">
    <source>
        <dbReference type="SAM" id="SignalP"/>
    </source>
</evidence>
<accession>A0A6M5Z1L7</accession>
<dbReference type="Gene3D" id="3.40.50.1820">
    <property type="entry name" value="alpha/beta hydrolase"/>
    <property type="match status" value="1"/>
</dbReference>
<dbReference type="InterPro" id="IPR050955">
    <property type="entry name" value="Plant_Biomass_Hydrol_Est"/>
</dbReference>
<keyword evidence="1 2" id="KW-0732">Signal</keyword>
<reference evidence="5" key="1">
    <citation type="submission" date="2020-05" db="EMBL/GenBank/DDBJ databases">
        <title>Frigoriglobus tundricola gen. nov., sp. nov., a psychrotolerant cellulolytic planctomycete of the family Gemmataceae with two divergent copies of 16S rRNA gene.</title>
        <authorList>
            <person name="Kulichevskaya I.S."/>
            <person name="Ivanova A.A."/>
            <person name="Naumoff D.G."/>
            <person name="Beletsky A.V."/>
            <person name="Rijpstra W.I.C."/>
            <person name="Sinninghe Damste J.S."/>
            <person name="Mardanov A.V."/>
            <person name="Ravin N.V."/>
            <person name="Dedysh S.N."/>
        </authorList>
    </citation>
    <scope>NUCLEOTIDE SEQUENCE [LARGE SCALE GENOMIC DNA]</scope>
    <source>
        <strain evidence="5">PL17</strain>
    </source>
</reference>
<dbReference type="KEGG" id="ftj:FTUN_7152"/>
<keyword evidence="5" id="KW-1185">Reference proteome</keyword>
<dbReference type="EMBL" id="CP053452">
    <property type="protein sequence ID" value="QJW99540.1"/>
    <property type="molecule type" value="Genomic_DNA"/>
</dbReference>
<dbReference type="Proteomes" id="UP000503447">
    <property type="component" value="Chromosome"/>
</dbReference>
<evidence type="ECO:0000256" key="1">
    <source>
        <dbReference type="ARBA" id="ARBA00022729"/>
    </source>
</evidence>
<sequence>MTARLTLAAATLAGCAAAALGADVVILKDGFVIQGNVRKEMTSTFDKATGRDIPMVKANGFDMIDEGAKLTIFSTHAKQLGAISPDVKLRPAMKAYEMPFPGRKANNPLPAGATIKTGEYNAKWIRTLTVAVSGAAPERVDQQITYMDPYFIYMVSATHLWRLTYRTAEWDPKLVRKLLLMHPDIAEPDGRCDPAKRVALAKFMLDAGWLQIAKDEVDRLKKDFTGEMGKDTKEQHEKLLKEIDQQTAELVVREAELALAAGRYKYAAELLAAFPEKTAGPKEVARLARVAADLKASQERYDTARRLLRGLIDEATGLPALNARIAAAGGPALATWQPPKNTPGLTLDLAAAAEQVAAELHPDSALRIETFITLGLQDERQRRDGAARTKTPDQLLASAVSGWAKGKNGATPKPENAMTLWRTREAVLAYQRAEALNDRTAVLGAYKKNISLSIDEIAQMISLLPPANAEDLDHRTGTPVELGATKDTGIYRRTTLPVFGHALGLDYLVRVPPEYHHGRQYPVLIVLSTPGIRNEDMIASLIPQADKNGYILVVPEWTGQFGKGWEWKGEDHVWVTAVLRDVVRHFTVDNDRVFMTGVGDGANMAMDVGMSHPDLFAGVIPMGPIPDWRNLFIAYWQNAQKLPFYVVTGEQTGEGISNLRLIYEKWMPRGYPSLMSVYKGRGVEWFAGEVPSVFDWMGRKTRVNGTATLALGNGAAARQAWAMLRDTDTRFYWLQAQGIEPGRLGGAVVPATMIGDVRGNNLVDLRAEKVKHVTIWLSSEMIDWTKPIRVQINGSLPDGYPRVGRKLEPNLEILLEDYYERGDRRTLFLNKLELDVRNR</sequence>
<dbReference type="SUPFAM" id="SSF53474">
    <property type="entry name" value="alpha/beta-Hydrolases"/>
    <property type="match status" value="1"/>
</dbReference>
<feature type="signal peptide" evidence="2">
    <location>
        <begin position="1"/>
        <end position="21"/>
    </location>
</feature>
<dbReference type="InterPro" id="IPR029058">
    <property type="entry name" value="AB_hydrolase_fold"/>
</dbReference>
<name>A0A6M5Z1L7_9BACT</name>
<dbReference type="RefSeq" id="WP_171474491.1">
    <property type="nucleotide sequence ID" value="NZ_CP053452.2"/>
</dbReference>